<dbReference type="WBParaSite" id="ES5_v2.g22525.t1">
    <property type="protein sequence ID" value="ES5_v2.g22525.t1"/>
    <property type="gene ID" value="ES5_v2.g22525"/>
</dbReference>
<dbReference type="Proteomes" id="UP000887579">
    <property type="component" value="Unplaced"/>
</dbReference>
<sequence length="355" mass="39358">MARLQILLDNPTNIYFPSSLITGKVDVQISKPIKATKINVKLIGKAAVKFHFGSEADVYNDKQYIVNRELLLWSSSNGKVEQLSNNQSFQFSFVLPENSPSTFKSKKGEISYKIVAEISIPWSLGSNCSTVHFIVQPSPVNSAELNYPKNIKKENENVKATLSLSKTVFSIGESIPFSLEIFNYSGKNSATVESGIECITSYSGKRSKTSDTRITKTKTVPYDFKSKTVNLHKKRSTTYSRSLEISKDLVATFDGHLLIKVQYSVFAIIRFKNSTKEDTKLSIPIILTSNSPNILPPESTPKIPINSSTNRIQPTAPSLTNSFSAPPRPLSVFAPENQLSSFEPPPPYDSVMMKA</sequence>
<evidence type="ECO:0000313" key="1">
    <source>
        <dbReference type="Proteomes" id="UP000887579"/>
    </source>
</evidence>
<proteinExistence type="predicted"/>
<accession>A0AC34FYM0</accession>
<organism evidence="1 2">
    <name type="scientific">Panagrolaimus sp. ES5</name>
    <dbReference type="NCBI Taxonomy" id="591445"/>
    <lineage>
        <taxon>Eukaryota</taxon>
        <taxon>Metazoa</taxon>
        <taxon>Ecdysozoa</taxon>
        <taxon>Nematoda</taxon>
        <taxon>Chromadorea</taxon>
        <taxon>Rhabditida</taxon>
        <taxon>Tylenchina</taxon>
        <taxon>Panagrolaimomorpha</taxon>
        <taxon>Panagrolaimoidea</taxon>
        <taxon>Panagrolaimidae</taxon>
        <taxon>Panagrolaimus</taxon>
    </lineage>
</organism>
<protein>
    <submittedName>
        <fullName evidence="2">Arrestin C-terminal-like domain-containing protein</fullName>
    </submittedName>
</protein>
<name>A0AC34FYM0_9BILA</name>
<reference evidence="2" key="1">
    <citation type="submission" date="2022-11" db="UniProtKB">
        <authorList>
            <consortium name="WormBaseParasite"/>
        </authorList>
    </citation>
    <scope>IDENTIFICATION</scope>
</reference>
<evidence type="ECO:0000313" key="2">
    <source>
        <dbReference type="WBParaSite" id="ES5_v2.g22525.t1"/>
    </source>
</evidence>